<comment type="similarity">
    <text evidence="1">Belongs to the vitamin-B12 dependent methionine synthase family.</text>
</comment>
<dbReference type="PROSITE" id="PS50970">
    <property type="entry name" value="HCY"/>
    <property type="match status" value="1"/>
</dbReference>
<feature type="binding site" evidence="7">
    <location>
        <position position="273"/>
    </location>
    <ligand>
        <name>Zn(2+)</name>
        <dbReference type="ChEBI" id="CHEBI:29105"/>
    </ligand>
</feature>
<dbReference type="SUPFAM" id="SSF51717">
    <property type="entry name" value="Dihydropteroate synthetase-like"/>
    <property type="match status" value="1"/>
</dbReference>
<evidence type="ECO:0000256" key="2">
    <source>
        <dbReference type="ARBA" id="ARBA00022603"/>
    </source>
</evidence>
<dbReference type="GO" id="GO:0008705">
    <property type="term" value="F:methionine synthase activity"/>
    <property type="evidence" value="ECO:0007669"/>
    <property type="project" value="TreeGrafter"/>
</dbReference>
<gene>
    <name evidence="9" type="ORF">IAB46_14015</name>
</gene>
<keyword evidence="6" id="KW-0170">Cobalt</keyword>
<evidence type="ECO:0000256" key="3">
    <source>
        <dbReference type="ARBA" id="ARBA00022679"/>
    </source>
</evidence>
<name>A0A9D1F769_9FIRM</name>
<dbReference type="PANTHER" id="PTHR45833">
    <property type="entry name" value="METHIONINE SYNTHASE"/>
    <property type="match status" value="1"/>
</dbReference>
<dbReference type="Pfam" id="PF02574">
    <property type="entry name" value="S-methyl_trans"/>
    <property type="match status" value="1"/>
</dbReference>
<keyword evidence="5 7" id="KW-0479">Metal-binding</keyword>
<comment type="cofactor">
    <cofactor evidence="7">
        <name>Zn(2+)</name>
        <dbReference type="ChEBI" id="CHEBI:29105"/>
    </cofactor>
</comment>
<evidence type="ECO:0000256" key="4">
    <source>
        <dbReference type="ARBA" id="ARBA00022691"/>
    </source>
</evidence>
<evidence type="ECO:0000256" key="5">
    <source>
        <dbReference type="ARBA" id="ARBA00022723"/>
    </source>
</evidence>
<keyword evidence="4" id="KW-0949">S-adenosyl-L-methionine</keyword>
<dbReference type="PANTHER" id="PTHR45833:SF1">
    <property type="entry name" value="METHIONINE SYNTHASE"/>
    <property type="match status" value="1"/>
</dbReference>
<dbReference type="InterPro" id="IPR003726">
    <property type="entry name" value="HCY_dom"/>
</dbReference>
<keyword evidence="2 7" id="KW-0489">Methyltransferase</keyword>
<comment type="caution">
    <text evidence="9">The sequence shown here is derived from an EMBL/GenBank/DDBJ whole genome shotgun (WGS) entry which is preliminary data.</text>
</comment>
<dbReference type="GO" id="GO:0046653">
    <property type="term" value="P:tetrahydrofolate metabolic process"/>
    <property type="evidence" value="ECO:0007669"/>
    <property type="project" value="TreeGrafter"/>
</dbReference>
<organism evidence="9 10">
    <name type="scientific">Candidatus Scybalocola faecigallinarum</name>
    <dbReference type="NCBI Taxonomy" id="2840941"/>
    <lineage>
        <taxon>Bacteria</taxon>
        <taxon>Bacillati</taxon>
        <taxon>Bacillota</taxon>
        <taxon>Clostridia</taxon>
        <taxon>Lachnospirales</taxon>
        <taxon>Lachnospiraceae</taxon>
        <taxon>Lachnospiraceae incertae sedis</taxon>
        <taxon>Candidatus Scybalocola (ex Gilroy et al. 2021)</taxon>
    </lineage>
</organism>
<keyword evidence="7" id="KW-0862">Zinc</keyword>
<dbReference type="Proteomes" id="UP000823927">
    <property type="component" value="Unassembled WGS sequence"/>
</dbReference>
<dbReference type="InterPro" id="IPR050554">
    <property type="entry name" value="Met_Synthase/Corrinoid"/>
</dbReference>
<dbReference type="InterPro" id="IPR011005">
    <property type="entry name" value="Dihydropteroate_synth-like_sf"/>
</dbReference>
<keyword evidence="3 7" id="KW-0808">Transferase</keyword>
<accession>A0A9D1F769</accession>
<reference evidence="9" key="1">
    <citation type="submission" date="2020-10" db="EMBL/GenBank/DDBJ databases">
        <authorList>
            <person name="Gilroy R."/>
        </authorList>
    </citation>
    <scope>NUCLEOTIDE SEQUENCE</scope>
    <source>
        <strain evidence="9">CHK178-757</strain>
    </source>
</reference>
<dbReference type="SUPFAM" id="SSF82282">
    <property type="entry name" value="Homocysteine S-methyltransferase"/>
    <property type="match status" value="1"/>
</dbReference>
<feature type="binding site" evidence="7">
    <location>
        <position position="207"/>
    </location>
    <ligand>
        <name>Zn(2+)</name>
        <dbReference type="ChEBI" id="CHEBI:29105"/>
    </ligand>
</feature>
<dbReference type="GO" id="GO:0050667">
    <property type="term" value="P:homocysteine metabolic process"/>
    <property type="evidence" value="ECO:0007669"/>
    <property type="project" value="TreeGrafter"/>
</dbReference>
<evidence type="ECO:0000259" key="8">
    <source>
        <dbReference type="PROSITE" id="PS50970"/>
    </source>
</evidence>
<evidence type="ECO:0000313" key="9">
    <source>
        <dbReference type="EMBL" id="HIS48640.1"/>
    </source>
</evidence>
<evidence type="ECO:0000256" key="7">
    <source>
        <dbReference type="PROSITE-ProRule" id="PRU00333"/>
    </source>
</evidence>
<dbReference type="GO" id="GO:0005829">
    <property type="term" value="C:cytosol"/>
    <property type="evidence" value="ECO:0007669"/>
    <property type="project" value="TreeGrafter"/>
</dbReference>
<dbReference type="AlphaFoldDB" id="A0A9D1F769"/>
<protein>
    <submittedName>
        <fullName evidence="9">Homocysteine S-methyltransferase family protein</fullName>
    </submittedName>
</protein>
<dbReference type="EMBL" id="DVIT01000059">
    <property type="protein sequence ID" value="HIS48640.1"/>
    <property type="molecule type" value="Genomic_DNA"/>
</dbReference>
<feature type="binding site" evidence="7">
    <location>
        <position position="272"/>
    </location>
    <ligand>
        <name>Zn(2+)</name>
        <dbReference type="ChEBI" id="CHEBI:29105"/>
    </ligand>
</feature>
<feature type="domain" description="Hcy-binding" evidence="8">
    <location>
        <begin position="2"/>
        <end position="287"/>
    </location>
</feature>
<dbReference type="Gene3D" id="3.20.20.330">
    <property type="entry name" value="Homocysteine-binding-like domain"/>
    <property type="match status" value="1"/>
</dbReference>
<dbReference type="GO" id="GO:0032259">
    <property type="term" value="P:methylation"/>
    <property type="evidence" value="ECO:0007669"/>
    <property type="project" value="UniProtKB-KW"/>
</dbReference>
<dbReference type="GO" id="GO:0046872">
    <property type="term" value="F:metal ion binding"/>
    <property type="evidence" value="ECO:0007669"/>
    <property type="project" value="UniProtKB-KW"/>
</dbReference>
<reference evidence="9" key="2">
    <citation type="journal article" date="2021" name="PeerJ">
        <title>Extensive microbial diversity within the chicken gut microbiome revealed by metagenomics and culture.</title>
        <authorList>
            <person name="Gilroy R."/>
            <person name="Ravi A."/>
            <person name="Getino M."/>
            <person name="Pursley I."/>
            <person name="Horton D.L."/>
            <person name="Alikhan N.F."/>
            <person name="Baker D."/>
            <person name="Gharbi K."/>
            <person name="Hall N."/>
            <person name="Watson M."/>
            <person name="Adriaenssens E.M."/>
            <person name="Foster-Nyarko E."/>
            <person name="Jarju S."/>
            <person name="Secka A."/>
            <person name="Antonio M."/>
            <person name="Oren A."/>
            <person name="Chaudhuri R.R."/>
            <person name="La Ragione R."/>
            <person name="Hildebrand F."/>
            <person name="Pallen M.J."/>
        </authorList>
    </citation>
    <scope>NUCLEOTIDE SEQUENCE</scope>
    <source>
        <strain evidence="9">CHK178-757</strain>
    </source>
</reference>
<evidence type="ECO:0000256" key="6">
    <source>
        <dbReference type="ARBA" id="ARBA00023285"/>
    </source>
</evidence>
<evidence type="ECO:0000256" key="1">
    <source>
        <dbReference type="ARBA" id="ARBA00010398"/>
    </source>
</evidence>
<dbReference type="InterPro" id="IPR036589">
    <property type="entry name" value="HCY_dom_sf"/>
</dbReference>
<dbReference type="Gene3D" id="3.20.20.20">
    <property type="entry name" value="Dihydropteroate synthase-like"/>
    <property type="match status" value="1"/>
</dbReference>
<evidence type="ECO:0000313" key="10">
    <source>
        <dbReference type="Proteomes" id="UP000823927"/>
    </source>
</evidence>
<proteinExistence type="inferred from homology"/>
<sequence length="452" mass="49330">MRKKLDSLLSEKIIILDGATGTNLQKCGMPGNVCPERWIMDHPEPLKQLQKAYADAGCDIVYAPTFSANRIKLKEYGLEDQVEEINRCLVRISRDAVGEDIMVAGDMTMTGEQLEPIGDLTFDELLLCYEEQARAIAEAGADIFVVETMMNLQETRAAVLAIQKVCTIPIMVTMTFDANGRTLYGTDGITALITFQSMGVAAFGMNCSCGPKNMEPMLEAMKPYARIPLIVKANAGLPEYVNGETVFSMGPEEFSRETAGLITRGAAMAGGCCGTTPEHIRSLALAASGMPCLGQAPAEAEAKTAYAVTTQRKTWFLDPDMFAKGNLENVRINTMLNAMENDDFYRDLQSGQWDALYDIMEDIADDMPDLIQVCVDADGIDGVRAMKTLFNEMDLSIAPVAISSVHPETLEAALTYYPGRALVLDISQDDHVKAAIMAVCKQYGAVMLENKI</sequence>